<keyword evidence="1" id="KW-1133">Transmembrane helix</keyword>
<organism evidence="2 3">
    <name type="scientific">Clohesyomyces aquaticus</name>
    <dbReference type="NCBI Taxonomy" id="1231657"/>
    <lineage>
        <taxon>Eukaryota</taxon>
        <taxon>Fungi</taxon>
        <taxon>Dikarya</taxon>
        <taxon>Ascomycota</taxon>
        <taxon>Pezizomycotina</taxon>
        <taxon>Dothideomycetes</taxon>
        <taxon>Pleosporomycetidae</taxon>
        <taxon>Pleosporales</taxon>
        <taxon>Lindgomycetaceae</taxon>
        <taxon>Clohesyomyces</taxon>
    </lineage>
</organism>
<feature type="transmembrane region" description="Helical" evidence="1">
    <location>
        <begin position="141"/>
        <end position="165"/>
    </location>
</feature>
<evidence type="ECO:0000313" key="3">
    <source>
        <dbReference type="Proteomes" id="UP000193144"/>
    </source>
</evidence>
<keyword evidence="1" id="KW-0812">Transmembrane</keyword>
<comment type="caution">
    <text evidence="2">The sequence shown here is derived from an EMBL/GenBank/DDBJ whole genome shotgun (WGS) entry which is preliminary data.</text>
</comment>
<keyword evidence="3" id="KW-1185">Reference proteome</keyword>
<evidence type="ECO:0000256" key="1">
    <source>
        <dbReference type="SAM" id="Phobius"/>
    </source>
</evidence>
<accession>A0A1Y2A7V3</accession>
<sequence length="404" mass="45513">MDPRETSKDIERLDLRLFIIPRNKATIPEDHKPHETHPDPSLLSKTRADNTISPPKLLLASTVFHGLVKSGNLIPAAPDLEDDAASFLKWAKPKSRRLNFPDRGAYYIGYPLVLYGLYKAYDGWNLHDPKFVVLCVYGALVSIWTTFLLVDNVVIWAGTLIEIFLEKYRHGIKIRGLLDNFATDLGVKVCHLDFWNDTGGSEIPDLKRSLPAEGNDLLPVFEASTHGYDFHFTYRGEIDGNALIRFGFSVNDGLDNGLNKPHDTPYFKEGGVDFLIQPVSSLEGGSWNGDDERLDWLYDQINGLLSETTPWEGSDGIWFQLYDRNKRITVAIVAMAPFGESGKSAISAMKDDMRSGFSISRTGMEDEKFEVYCSESLCKHSREGGRRTSKLLPFLLVFPHSQDF</sequence>
<keyword evidence="1" id="KW-0472">Membrane</keyword>
<gene>
    <name evidence="2" type="ORF">BCR34DRAFT_321369</name>
</gene>
<feature type="transmembrane region" description="Helical" evidence="1">
    <location>
        <begin position="104"/>
        <end position="121"/>
    </location>
</feature>
<name>A0A1Y2A7V3_9PLEO</name>
<dbReference type="AlphaFoldDB" id="A0A1Y2A7V3"/>
<dbReference type="EMBL" id="MCFA01000006">
    <property type="protein sequence ID" value="ORY18571.1"/>
    <property type="molecule type" value="Genomic_DNA"/>
</dbReference>
<evidence type="ECO:0000313" key="2">
    <source>
        <dbReference type="EMBL" id="ORY18571.1"/>
    </source>
</evidence>
<reference evidence="2 3" key="1">
    <citation type="submission" date="2016-07" db="EMBL/GenBank/DDBJ databases">
        <title>Pervasive Adenine N6-methylation of Active Genes in Fungi.</title>
        <authorList>
            <consortium name="DOE Joint Genome Institute"/>
            <person name="Mondo S.J."/>
            <person name="Dannebaum R.O."/>
            <person name="Kuo R.C."/>
            <person name="Labutti K."/>
            <person name="Haridas S."/>
            <person name="Kuo A."/>
            <person name="Salamov A."/>
            <person name="Ahrendt S.R."/>
            <person name="Lipzen A."/>
            <person name="Sullivan W."/>
            <person name="Andreopoulos W.B."/>
            <person name="Clum A."/>
            <person name="Lindquist E."/>
            <person name="Daum C."/>
            <person name="Ramamoorthy G.K."/>
            <person name="Gryganskyi A."/>
            <person name="Culley D."/>
            <person name="Magnuson J.K."/>
            <person name="James T.Y."/>
            <person name="O'Malley M.A."/>
            <person name="Stajich J.E."/>
            <person name="Spatafora J.W."/>
            <person name="Visel A."/>
            <person name="Grigoriev I.V."/>
        </authorList>
    </citation>
    <scope>NUCLEOTIDE SEQUENCE [LARGE SCALE GENOMIC DNA]</scope>
    <source>
        <strain evidence="2 3">CBS 115471</strain>
    </source>
</reference>
<protein>
    <submittedName>
        <fullName evidence="2">Uncharacterized protein</fullName>
    </submittedName>
</protein>
<dbReference type="OrthoDB" id="5063255at2759"/>
<proteinExistence type="predicted"/>
<dbReference type="Proteomes" id="UP000193144">
    <property type="component" value="Unassembled WGS sequence"/>
</dbReference>